<feature type="transmembrane region" description="Helical" evidence="6">
    <location>
        <begin position="237"/>
        <end position="260"/>
    </location>
</feature>
<feature type="transmembrane region" description="Helical" evidence="6">
    <location>
        <begin position="49"/>
        <end position="69"/>
    </location>
</feature>
<keyword evidence="3 6" id="KW-0812">Transmembrane</keyword>
<keyword evidence="5 6" id="KW-0472">Membrane</keyword>
<dbReference type="GO" id="GO:0005886">
    <property type="term" value="C:plasma membrane"/>
    <property type="evidence" value="ECO:0007669"/>
    <property type="project" value="UniProtKB-SubCell"/>
</dbReference>
<dbReference type="RefSeq" id="WP_183364284.1">
    <property type="nucleotide sequence ID" value="NZ_JACIEZ010000001.1"/>
</dbReference>
<reference evidence="7 8" key="1">
    <citation type="submission" date="2020-08" db="EMBL/GenBank/DDBJ databases">
        <title>Genomic Encyclopedia of Type Strains, Phase IV (KMG-IV): sequencing the most valuable type-strain genomes for metagenomic binning, comparative biology and taxonomic classification.</title>
        <authorList>
            <person name="Goeker M."/>
        </authorList>
    </citation>
    <scope>NUCLEOTIDE SEQUENCE [LARGE SCALE GENOMIC DNA]</scope>
    <source>
        <strain evidence="7 8">DSM 29853</strain>
    </source>
</reference>
<organism evidence="7 8">
    <name type="scientific">Gellertiella hungarica</name>
    <dbReference type="NCBI Taxonomy" id="1572859"/>
    <lineage>
        <taxon>Bacteria</taxon>
        <taxon>Pseudomonadati</taxon>
        <taxon>Pseudomonadota</taxon>
        <taxon>Alphaproteobacteria</taxon>
        <taxon>Hyphomicrobiales</taxon>
        <taxon>Rhizobiaceae</taxon>
        <taxon>Gellertiella</taxon>
    </lineage>
</organism>
<keyword evidence="2" id="KW-1003">Cell membrane</keyword>
<sequence length="460" mass="47598">MNATPDTQGLHRSLSAFDAVMITLSAISPASSVFIILPGVIALAGSGALLSLVLAAIIGLCMALVYAELSSAIPHAGAEYVMIGRVLGRAWGFITFTMVAISIVLIIAVIALGIGTYLGVLFPGLNGQWAAVAAILVAAGVGVLNIRTNAWITGLFLAVELIAVLLLAAFGFLEPQRSLGEVLSSPQMVDATGALTAAPFGAALAAVAVALFALNGYGGAAYFAEETKDPRNTMAKVIIWALVITALCEILPLAAVLIGAPDLQALLSAPQKIEYFIDSTAGHGWTVGISLAIALAIFNAVIAIVLQTARLLFASGRDRLWAKPVSDALGLVHGKWNTPWLATLVAGLLGAAACFIPFEILLVVSGTSLVAIYALLCIAVIVGRQTGKTKDGFFRMPLFPLPAVVALAALVYVAWQNFLDPVIGRPSLGATLAMMVAGGLYYAALLARRTDWGLHSGAEG</sequence>
<feature type="transmembrane region" description="Helical" evidence="6">
    <location>
        <begin position="127"/>
        <end position="144"/>
    </location>
</feature>
<dbReference type="InterPro" id="IPR002293">
    <property type="entry name" value="AA/rel_permease1"/>
</dbReference>
<feature type="transmembrane region" description="Helical" evidence="6">
    <location>
        <begin position="394"/>
        <end position="415"/>
    </location>
</feature>
<feature type="transmembrane region" description="Helical" evidence="6">
    <location>
        <begin position="364"/>
        <end position="382"/>
    </location>
</feature>
<feature type="transmembrane region" description="Helical" evidence="6">
    <location>
        <begin position="151"/>
        <end position="173"/>
    </location>
</feature>
<dbReference type="PANTHER" id="PTHR42770">
    <property type="entry name" value="AMINO ACID TRANSPORTER-RELATED"/>
    <property type="match status" value="1"/>
</dbReference>
<dbReference type="EMBL" id="JACIEZ010000001">
    <property type="protein sequence ID" value="MBB4063085.1"/>
    <property type="molecule type" value="Genomic_DNA"/>
</dbReference>
<evidence type="ECO:0000256" key="5">
    <source>
        <dbReference type="ARBA" id="ARBA00023136"/>
    </source>
</evidence>
<accession>A0A7W6NJ70</accession>
<feature type="transmembrane region" description="Helical" evidence="6">
    <location>
        <begin position="427"/>
        <end position="447"/>
    </location>
</feature>
<dbReference type="PIRSF" id="PIRSF006060">
    <property type="entry name" value="AA_transporter"/>
    <property type="match status" value="1"/>
</dbReference>
<keyword evidence="4 6" id="KW-1133">Transmembrane helix</keyword>
<dbReference type="PANTHER" id="PTHR42770:SF7">
    <property type="entry name" value="MEMBRANE PROTEIN"/>
    <property type="match status" value="1"/>
</dbReference>
<evidence type="ECO:0000256" key="3">
    <source>
        <dbReference type="ARBA" id="ARBA00022692"/>
    </source>
</evidence>
<dbReference type="AlphaFoldDB" id="A0A7W6NJ70"/>
<feature type="transmembrane region" description="Helical" evidence="6">
    <location>
        <begin position="20"/>
        <end position="43"/>
    </location>
</feature>
<evidence type="ECO:0000256" key="4">
    <source>
        <dbReference type="ARBA" id="ARBA00022989"/>
    </source>
</evidence>
<dbReference type="Proteomes" id="UP000528286">
    <property type="component" value="Unassembled WGS sequence"/>
</dbReference>
<dbReference type="Pfam" id="PF13520">
    <property type="entry name" value="AA_permease_2"/>
    <property type="match status" value="1"/>
</dbReference>
<feature type="transmembrane region" description="Helical" evidence="6">
    <location>
        <begin position="289"/>
        <end position="313"/>
    </location>
</feature>
<evidence type="ECO:0000256" key="2">
    <source>
        <dbReference type="ARBA" id="ARBA00022475"/>
    </source>
</evidence>
<proteinExistence type="predicted"/>
<dbReference type="GO" id="GO:0022857">
    <property type="term" value="F:transmembrane transporter activity"/>
    <property type="evidence" value="ECO:0007669"/>
    <property type="project" value="InterPro"/>
</dbReference>
<name>A0A7W6NJ70_9HYPH</name>
<gene>
    <name evidence="7" type="ORF">GGR23_000246</name>
</gene>
<evidence type="ECO:0000313" key="8">
    <source>
        <dbReference type="Proteomes" id="UP000528286"/>
    </source>
</evidence>
<evidence type="ECO:0000313" key="7">
    <source>
        <dbReference type="EMBL" id="MBB4063085.1"/>
    </source>
</evidence>
<comment type="subcellular location">
    <subcellularLocation>
        <location evidence="1">Cell membrane</location>
        <topology evidence="1">Multi-pass membrane protein</topology>
    </subcellularLocation>
</comment>
<keyword evidence="8" id="KW-1185">Reference proteome</keyword>
<feature type="transmembrane region" description="Helical" evidence="6">
    <location>
        <begin position="90"/>
        <end position="115"/>
    </location>
</feature>
<evidence type="ECO:0000256" key="1">
    <source>
        <dbReference type="ARBA" id="ARBA00004651"/>
    </source>
</evidence>
<dbReference type="Gene3D" id="1.20.1740.10">
    <property type="entry name" value="Amino acid/polyamine transporter I"/>
    <property type="match status" value="1"/>
</dbReference>
<evidence type="ECO:0000256" key="6">
    <source>
        <dbReference type="SAM" id="Phobius"/>
    </source>
</evidence>
<feature type="transmembrane region" description="Helical" evidence="6">
    <location>
        <begin position="193"/>
        <end position="217"/>
    </location>
</feature>
<dbReference type="InterPro" id="IPR050367">
    <property type="entry name" value="APC_superfamily"/>
</dbReference>
<comment type="caution">
    <text evidence="7">The sequence shown here is derived from an EMBL/GenBank/DDBJ whole genome shotgun (WGS) entry which is preliminary data.</text>
</comment>
<protein>
    <submittedName>
        <fullName evidence="7">Amino acid transporter</fullName>
    </submittedName>
</protein>